<comment type="caution">
    <text evidence="7">Lacks conserved residue(s) required for the propagation of feature annotation.</text>
</comment>
<evidence type="ECO:0000256" key="1">
    <source>
        <dbReference type="ARBA" id="ARBA00004613"/>
    </source>
</evidence>
<keyword evidence="4" id="KW-0677">Repeat</keyword>
<evidence type="ECO:0000256" key="5">
    <source>
        <dbReference type="ARBA" id="ARBA00023157"/>
    </source>
</evidence>
<gene>
    <name evidence="11" type="primary">LOC110075340</name>
</gene>
<feature type="disulfide bond" evidence="7">
    <location>
        <begin position="304"/>
        <end position="365"/>
    </location>
</feature>
<feature type="disulfide bond" evidence="7">
    <location>
        <begin position="105"/>
        <end position="115"/>
    </location>
</feature>
<feature type="disulfide bond" evidence="7">
    <location>
        <begin position="291"/>
        <end position="355"/>
    </location>
</feature>
<feature type="domain" description="SRCR" evidence="9">
    <location>
        <begin position="266"/>
        <end position="366"/>
    </location>
</feature>
<dbReference type="SUPFAM" id="SSF56487">
    <property type="entry name" value="SRCR-like"/>
    <property type="match status" value="3"/>
</dbReference>
<feature type="disulfide bond" evidence="7">
    <location>
        <begin position="222"/>
        <end position="232"/>
    </location>
</feature>
<evidence type="ECO:0000313" key="10">
    <source>
        <dbReference type="Proteomes" id="UP001652642"/>
    </source>
</evidence>
<evidence type="ECO:0000256" key="4">
    <source>
        <dbReference type="ARBA" id="ARBA00022737"/>
    </source>
</evidence>
<dbReference type="Pfam" id="PF00530">
    <property type="entry name" value="SRCR"/>
    <property type="match status" value="3"/>
</dbReference>
<protein>
    <submittedName>
        <fullName evidence="11">Scavenger receptor cysteine-rich domain-containing protein DMBT1-like</fullName>
    </submittedName>
</protein>
<dbReference type="PANTHER" id="PTHR48071:SF15">
    <property type="entry name" value="SRCR DOMAIN-CONTAINING PROTEIN"/>
    <property type="match status" value="1"/>
</dbReference>
<evidence type="ECO:0000256" key="2">
    <source>
        <dbReference type="ARBA" id="ARBA00022525"/>
    </source>
</evidence>
<reference evidence="11" key="1">
    <citation type="submission" date="2025-08" db="UniProtKB">
        <authorList>
            <consortium name="RefSeq"/>
        </authorList>
    </citation>
    <scope>IDENTIFICATION</scope>
</reference>
<name>A0ABM5G1L5_9SAUR</name>
<evidence type="ECO:0000259" key="9">
    <source>
        <dbReference type="PROSITE" id="PS50287"/>
    </source>
</evidence>
<keyword evidence="3 8" id="KW-0732">Signal</keyword>
<keyword evidence="6" id="KW-0325">Glycoprotein</keyword>
<evidence type="ECO:0000256" key="6">
    <source>
        <dbReference type="ARBA" id="ARBA00023180"/>
    </source>
</evidence>
<feature type="domain" description="SRCR" evidence="9">
    <location>
        <begin position="152"/>
        <end position="252"/>
    </location>
</feature>
<dbReference type="GeneID" id="110075340"/>
<dbReference type="InterPro" id="IPR036772">
    <property type="entry name" value="SRCR-like_dom_sf"/>
</dbReference>
<comment type="subcellular location">
    <subcellularLocation>
        <location evidence="1">Secreted</location>
    </subcellularLocation>
</comment>
<sequence length="369" mass="39669">MPPTLFLTVVAGMLCYVSSGPDSSTTIAPITPGLSLRLADTYNYCEGRVEIYYEGAWGTVCGNNWDIEDARVVCRQLGCGDAVAAFPWPKFGEGSGRILLDNVQCKGDEAYLWECENRGWGIHDCTHEQDATVLCQDEIYKPTGTVGDVLSLQLVGGPNECAGRIEVTYFASWRTVVCSKGWDLNDAEVVCRQFGCGHALAALGNGLFGSGQGGPLMTNVDCSGDEYDLLSCPYEYRPATCGGYPDAAVICSDSGVAPPDLQDFAIQLVNSSNRCEGRIEVYYNGTWGTVCDDDWDMNDAQVVCREIGCGDAISALGEAPFGEGNGNIWLSNLQCKGTESHLWQCKHLGWGTHGCHSVEVAGIICKGLP</sequence>
<dbReference type="RefSeq" id="XP_072851545.1">
    <property type="nucleotide sequence ID" value="XM_072995444.1"/>
</dbReference>
<evidence type="ECO:0000313" key="11">
    <source>
        <dbReference type="RefSeq" id="XP_072851545.1"/>
    </source>
</evidence>
<dbReference type="Gene3D" id="3.10.250.10">
    <property type="entry name" value="SRCR-like domain"/>
    <property type="match status" value="3"/>
</dbReference>
<dbReference type="Proteomes" id="UP001652642">
    <property type="component" value="Chromosome 3"/>
</dbReference>
<keyword evidence="2" id="KW-0964">Secreted</keyword>
<dbReference type="PROSITE" id="PS50287">
    <property type="entry name" value="SRCR_2"/>
    <property type="match status" value="3"/>
</dbReference>
<keyword evidence="5 7" id="KW-1015">Disulfide bond</keyword>
<feature type="chain" id="PRO_5045311475" evidence="8">
    <location>
        <begin position="20"/>
        <end position="369"/>
    </location>
</feature>
<dbReference type="InterPro" id="IPR001190">
    <property type="entry name" value="SRCR"/>
</dbReference>
<feature type="disulfide bond" evidence="7">
    <location>
        <begin position="74"/>
        <end position="135"/>
    </location>
</feature>
<dbReference type="PRINTS" id="PR00258">
    <property type="entry name" value="SPERACTRCPTR"/>
</dbReference>
<evidence type="ECO:0000256" key="7">
    <source>
        <dbReference type="PROSITE-ProRule" id="PRU00196"/>
    </source>
</evidence>
<feature type="signal peptide" evidence="8">
    <location>
        <begin position="1"/>
        <end position="19"/>
    </location>
</feature>
<keyword evidence="10" id="KW-1185">Reference proteome</keyword>
<dbReference type="PANTHER" id="PTHR48071">
    <property type="entry name" value="SRCR DOMAIN-CONTAINING PROTEIN"/>
    <property type="match status" value="1"/>
</dbReference>
<evidence type="ECO:0000256" key="3">
    <source>
        <dbReference type="ARBA" id="ARBA00022729"/>
    </source>
</evidence>
<feature type="domain" description="SRCR" evidence="9">
    <location>
        <begin position="36"/>
        <end position="136"/>
    </location>
</feature>
<feature type="disulfide bond" evidence="7">
    <location>
        <begin position="335"/>
        <end position="345"/>
    </location>
</feature>
<evidence type="ECO:0000256" key="8">
    <source>
        <dbReference type="SAM" id="SignalP"/>
    </source>
</evidence>
<dbReference type="SMART" id="SM00202">
    <property type="entry name" value="SR"/>
    <property type="match status" value="3"/>
</dbReference>
<accession>A0ABM5G1L5</accession>
<feature type="disulfide bond" evidence="7">
    <location>
        <begin position="61"/>
        <end position="125"/>
    </location>
</feature>
<organism evidence="10 11">
    <name type="scientific">Pogona vitticeps</name>
    <name type="common">central bearded dragon</name>
    <dbReference type="NCBI Taxonomy" id="103695"/>
    <lineage>
        <taxon>Eukaryota</taxon>
        <taxon>Metazoa</taxon>
        <taxon>Chordata</taxon>
        <taxon>Craniata</taxon>
        <taxon>Vertebrata</taxon>
        <taxon>Euteleostomi</taxon>
        <taxon>Lepidosauria</taxon>
        <taxon>Squamata</taxon>
        <taxon>Bifurcata</taxon>
        <taxon>Unidentata</taxon>
        <taxon>Episquamata</taxon>
        <taxon>Toxicofera</taxon>
        <taxon>Iguania</taxon>
        <taxon>Acrodonta</taxon>
        <taxon>Agamidae</taxon>
        <taxon>Amphibolurinae</taxon>
        <taxon>Pogona</taxon>
    </lineage>
</organism>
<proteinExistence type="predicted"/>